<evidence type="ECO:0000256" key="1">
    <source>
        <dbReference type="SAM" id="MobiDB-lite"/>
    </source>
</evidence>
<feature type="region of interest" description="Disordered" evidence="1">
    <location>
        <begin position="1"/>
        <end position="36"/>
    </location>
</feature>
<dbReference type="Proteomes" id="UP000002518">
    <property type="component" value="Chromosome"/>
</dbReference>
<evidence type="ECO:0000313" key="3">
    <source>
        <dbReference type="Proteomes" id="UP000002518"/>
    </source>
</evidence>
<sequence>MLRRRVLMDGGGSAGSAPSSPGSSRPPDYSLYESQPRPAPASWSPLGVLASALDAPYSFVQERGWGVVERLRRRALREKAEGDYAEGFLWALGASAASFGVGVAAGVTGLFSPRAWREAFHAFMHPGETVRAVASDPLSWPYLAGSVVGPAKLGRAVGRRLGRVREPDLASTSEGSLTLVAAKGERLRWAARLEARGPTVGVKGVKPRPPPDRLVTLETPRGRVELLESRRGSTVRRVYRAEYRDVGKKLLGVEEWSVEGWLRPRYRYRGLLVDPETPGAAVLLEARRPLLRGVDLPPPRLWVEPRLAAPAGAVGLILGLGAAGTGARGGLEGGAAGRPAEAGARGLVSGSSLAGGEAAASTLAGASAASSPAEPSAASAGRGGPEAPPLLGSGSRGRRGRRGKLAYSEILYPGGVLLELL</sequence>
<gene>
    <name evidence="2" type="ordered locus">APE_0840</name>
</gene>
<keyword evidence="3" id="KW-1185">Reference proteome</keyword>
<dbReference type="EnsemblBacteria" id="BAA79820">
    <property type="protein sequence ID" value="BAA79820"/>
    <property type="gene ID" value="APE_0840"/>
</dbReference>
<dbReference type="RefSeq" id="WP_010866010.1">
    <property type="nucleotide sequence ID" value="NC_000854.2"/>
</dbReference>
<dbReference type="EMBL" id="BA000002">
    <property type="protein sequence ID" value="BAA79820.1"/>
    <property type="molecule type" value="Genomic_DNA"/>
</dbReference>
<proteinExistence type="predicted"/>
<reference evidence="2 3" key="1">
    <citation type="journal article" date="1999" name="DNA Res.">
        <title>Complete genome sequence of an aerobic hyper-thermophilic crenarchaeon, Aeropyrum pernix K1.</title>
        <authorList>
            <person name="Kawarabayasi Y."/>
            <person name="Hino Y."/>
            <person name="Horikawa H."/>
            <person name="Yamazaki S."/>
            <person name="Haikawa Y."/>
            <person name="Jin-no K."/>
            <person name="Takahashi M."/>
            <person name="Sekine M."/>
            <person name="Baba S."/>
            <person name="Ankai A."/>
            <person name="Kosugi H."/>
            <person name="Hosoyama A."/>
            <person name="Fukui S."/>
            <person name="Nagai Y."/>
            <person name="Nishijima K."/>
            <person name="Nakazawa H."/>
            <person name="Takamiya M."/>
            <person name="Masuda S."/>
            <person name="Funahashi T."/>
            <person name="Tanaka T."/>
            <person name="Kudoh Y."/>
            <person name="Yamazaki J."/>
            <person name="Kushida N."/>
            <person name="Oguchi A."/>
            <person name="Aoki K."/>
            <person name="Kubota K."/>
            <person name="Nakamura Y."/>
            <person name="Nomura N."/>
            <person name="Sako Y."/>
            <person name="Kikuchi H."/>
        </authorList>
    </citation>
    <scope>NUCLEOTIDE SEQUENCE [LARGE SCALE GENOMIC DNA]</scope>
    <source>
        <strain evidence="3">ATCC 700893 / DSM 11879 / JCM 9820 / NBRC 100138 / K1</strain>
    </source>
</reference>
<protein>
    <submittedName>
        <fullName evidence="2">Uncharacterized protein</fullName>
    </submittedName>
</protein>
<dbReference type="GeneID" id="1444939"/>
<evidence type="ECO:0000313" key="2">
    <source>
        <dbReference type="EMBL" id="BAA79820.1"/>
    </source>
</evidence>
<feature type="compositionally biased region" description="Low complexity" evidence="1">
    <location>
        <begin position="366"/>
        <end position="380"/>
    </location>
</feature>
<dbReference type="KEGG" id="ape:APE_0840"/>
<dbReference type="PIR" id="D72677">
    <property type="entry name" value="D72677"/>
</dbReference>
<feature type="region of interest" description="Disordered" evidence="1">
    <location>
        <begin position="366"/>
        <end position="400"/>
    </location>
</feature>
<dbReference type="AlphaFoldDB" id="Q9YDS7"/>
<accession>Q9YDS7</accession>
<name>Q9YDS7_AERPE</name>
<organism evidence="2 3">
    <name type="scientific">Aeropyrum pernix (strain ATCC 700893 / DSM 11879 / JCM 9820 / NBRC 100138 / K1)</name>
    <dbReference type="NCBI Taxonomy" id="272557"/>
    <lineage>
        <taxon>Archaea</taxon>
        <taxon>Thermoproteota</taxon>
        <taxon>Thermoprotei</taxon>
        <taxon>Desulfurococcales</taxon>
        <taxon>Desulfurococcaceae</taxon>
        <taxon>Aeropyrum</taxon>
    </lineage>
</organism>
<dbReference type="STRING" id="272557.APE_0840"/>